<reference evidence="2" key="1">
    <citation type="submission" date="2018-09" db="EMBL/GenBank/DDBJ databases">
        <authorList>
            <person name="Livingstone P.G."/>
            <person name="Whitworth D.E."/>
        </authorList>
    </citation>
    <scope>NUCLEOTIDE SEQUENCE [LARGE SCALE GENOMIC DNA]</scope>
    <source>
        <strain evidence="2">CA051B</strain>
    </source>
</reference>
<dbReference type="Proteomes" id="UP000272888">
    <property type="component" value="Unassembled WGS sequence"/>
</dbReference>
<name>A0A3A8PE92_9BACT</name>
<keyword evidence="2" id="KW-1185">Reference proteome</keyword>
<dbReference type="AlphaFoldDB" id="A0A3A8PE92"/>
<evidence type="ECO:0008006" key="3">
    <source>
        <dbReference type="Google" id="ProtNLM"/>
    </source>
</evidence>
<accession>A0A3A8PE92</accession>
<dbReference type="EMBL" id="RAWB01000288">
    <property type="protein sequence ID" value="RKH54728.1"/>
    <property type="molecule type" value="Genomic_DNA"/>
</dbReference>
<sequence>MSKVQPVVICASLNAKWDPEEVAKALGKVIGDVDKDALPVVLGPEFLFASFNDQTRKIVPAAHNDPRLELLGFLKKLSGNALVVPGTIVEKRLLQHYNYAPVFWQGNLLQEVHKGTKGGNTEEAWA</sequence>
<comment type="caution">
    <text evidence="1">The sequence shown here is derived from an EMBL/GenBank/DDBJ whole genome shotgun (WGS) entry which is preliminary data.</text>
</comment>
<feature type="non-terminal residue" evidence="1">
    <location>
        <position position="126"/>
    </location>
</feature>
<gene>
    <name evidence="1" type="ORF">D7V93_24955</name>
</gene>
<protein>
    <recommendedName>
        <fullName evidence="3">Carbon-nitrogen hydrolase family protein</fullName>
    </recommendedName>
</protein>
<evidence type="ECO:0000313" key="2">
    <source>
        <dbReference type="Proteomes" id="UP000272888"/>
    </source>
</evidence>
<proteinExistence type="predicted"/>
<evidence type="ECO:0000313" key="1">
    <source>
        <dbReference type="EMBL" id="RKH54728.1"/>
    </source>
</evidence>
<organism evidence="1 2">
    <name type="scientific">Corallococcus llansteffanensis</name>
    <dbReference type="NCBI Taxonomy" id="2316731"/>
    <lineage>
        <taxon>Bacteria</taxon>
        <taxon>Pseudomonadati</taxon>
        <taxon>Myxococcota</taxon>
        <taxon>Myxococcia</taxon>
        <taxon>Myxococcales</taxon>
        <taxon>Cystobacterineae</taxon>
        <taxon>Myxococcaceae</taxon>
        <taxon>Corallococcus</taxon>
    </lineage>
</organism>